<comment type="caution">
    <text evidence="9">The sequence shown here is derived from an EMBL/GenBank/DDBJ whole genome shotgun (WGS) entry which is preliminary data.</text>
</comment>
<sequence length="356" mass="36954">MRASETVRALQDEQAPLIADIAAELAAQVLGDAGLRIRRMAPLETAQAGELSFLANPKLKSKLATCCASAVIVRADAAEDVVAAGGTALIVADPYRAFAQLTRWWAARVRPAAAPGIHPSAVLGQGVRLGTGVSVGPLSVIEEGACLGDGVVIGPQCQVGRDAEIGAGSRLAARVAFGAECRMGQRGVLHSGAVIGADGFGFAPHQGRWEKIEQLGAVWMGDDVEVGANTCIDRGALEDTVLEDGVKLDNLIQIAHNVRIGAHTAMAGCVGVAGSARIGAHCTFGGAAMILGHLEIGDHVHISAASVVMSSILKPGQYSGVFPIDENGNWEKNAATLRQLHQLRSRLRAVEKKLTP</sequence>
<evidence type="ECO:0000313" key="10">
    <source>
        <dbReference type="Proteomes" id="UP000484255"/>
    </source>
</evidence>
<feature type="active site" description="Proton acceptor" evidence="7">
    <location>
        <position position="256"/>
    </location>
</feature>
<evidence type="ECO:0000259" key="8">
    <source>
        <dbReference type="Pfam" id="PF04613"/>
    </source>
</evidence>
<dbReference type="SUPFAM" id="SSF51161">
    <property type="entry name" value="Trimeric LpxA-like enzymes"/>
    <property type="match status" value="1"/>
</dbReference>
<dbReference type="GO" id="GO:0016020">
    <property type="term" value="C:membrane"/>
    <property type="evidence" value="ECO:0007669"/>
    <property type="project" value="GOC"/>
</dbReference>
<proteinExistence type="inferred from homology"/>
<dbReference type="GO" id="GO:0103118">
    <property type="term" value="F:UDP-3-O-[(3R)-3-hydroxyacyl]-glucosamine N-acyltransferase activity"/>
    <property type="evidence" value="ECO:0007669"/>
    <property type="project" value="UniProtKB-EC"/>
</dbReference>
<dbReference type="PANTHER" id="PTHR43378:SF2">
    <property type="entry name" value="UDP-3-O-ACYLGLUCOSAMINE N-ACYLTRANSFERASE 1, MITOCHONDRIAL-RELATED"/>
    <property type="match status" value="1"/>
</dbReference>
<dbReference type="PANTHER" id="PTHR43378">
    <property type="entry name" value="UDP-3-O-ACYLGLUCOSAMINE N-ACYLTRANSFERASE"/>
    <property type="match status" value="1"/>
</dbReference>
<feature type="domain" description="UDP-3-O-[3-hydroxymyristoyl] glucosamine N-acyltransferase non-repeat region" evidence="8">
    <location>
        <begin position="36"/>
        <end position="103"/>
    </location>
</feature>
<dbReference type="EC" id="2.3.1.191" evidence="7"/>
<dbReference type="NCBIfam" id="NF002060">
    <property type="entry name" value="PRK00892.1"/>
    <property type="match status" value="1"/>
</dbReference>
<dbReference type="CDD" id="cd03352">
    <property type="entry name" value="LbH_LpxD"/>
    <property type="match status" value="1"/>
</dbReference>
<evidence type="ECO:0000256" key="6">
    <source>
        <dbReference type="ARBA" id="ARBA00023315"/>
    </source>
</evidence>
<gene>
    <name evidence="7 9" type="primary">lpxD</name>
    <name evidence="9" type="ORF">G3A44_05650</name>
</gene>
<dbReference type="HAMAP" id="MF_00523">
    <property type="entry name" value="LpxD"/>
    <property type="match status" value="1"/>
</dbReference>
<dbReference type="Proteomes" id="UP000484255">
    <property type="component" value="Unassembled WGS sequence"/>
</dbReference>
<protein>
    <recommendedName>
        <fullName evidence="7">UDP-3-O-acylglucosamine N-acyltransferase</fullName>
        <ecNumber evidence="7">2.3.1.191</ecNumber>
    </recommendedName>
</protein>
<evidence type="ECO:0000256" key="4">
    <source>
        <dbReference type="ARBA" id="ARBA00022737"/>
    </source>
</evidence>
<dbReference type="NCBIfam" id="TIGR01853">
    <property type="entry name" value="lipid_A_lpxD"/>
    <property type="match status" value="1"/>
</dbReference>
<dbReference type="Pfam" id="PF04613">
    <property type="entry name" value="LpxD"/>
    <property type="match status" value="1"/>
</dbReference>
<organism evidence="9 10">
    <name type="scientific">Ideonella livida</name>
    <dbReference type="NCBI Taxonomy" id="2707176"/>
    <lineage>
        <taxon>Bacteria</taxon>
        <taxon>Pseudomonadati</taxon>
        <taxon>Pseudomonadota</taxon>
        <taxon>Betaproteobacteria</taxon>
        <taxon>Burkholderiales</taxon>
        <taxon>Sphaerotilaceae</taxon>
        <taxon>Ideonella</taxon>
    </lineage>
</organism>
<name>A0A7C9THN5_9BURK</name>
<dbReference type="PROSITE" id="PS00101">
    <property type="entry name" value="HEXAPEP_TRANSFERASES"/>
    <property type="match status" value="1"/>
</dbReference>
<dbReference type="AlphaFoldDB" id="A0A7C9THN5"/>
<dbReference type="InterPro" id="IPR007691">
    <property type="entry name" value="LpxD"/>
</dbReference>
<keyword evidence="2 7" id="KW-0441">Lipid A biosynthesis</keyword>
<comment type="pathway">
    <text evidence="7">Bacterial outer membrane biogenesis; LPS lipid A biosynthesis.</text>
</comment>
<dbReference type="UniPathway" id="UPA00973"/>
<dbReference type="GO" id="GO:0016410">
    <property type="term" value="F:N-acyltransferase activity"/>
    <property type="evidence" value="ECO:0007669"/>
    <property type="project" value="InterPro"/>
</dbReference>
<dbReference type="EMBL" id="JAAGOH010000005">
    <property type="protein sequence ID" value="NDY90681.1"/>
    <property type="molecule type" value="Genomic_DNA"/>
</dbReference>
<evidence type="ECO:0000256" key="1">
    <source>
        <dbReference type="ARBA" id="ARBA00022516"/>
    </source>
</evidence>
<keyword evidence="1 7" id="KW-0444">Lipid biosynthesis</keyword>
<keyword evidence="6 7" id="KW-0012">Acyltransferase</keyword>
<dbReference type="InterPro" id="IPR001451">
    <property type="entry name" value="Hexapep"/>
</dbReference>
<keyword evidence="5 7" id="KW-0443">Lipid metabolism</keyword>
<keyword evidence="3 7" id="KW-0808">Transferase</keyword>
<dbReference type="Gene3D" id="2.160.10.10">
    <property type="entry name" value="Hexapeptide repeat proteins"/>
    <property type="match status" value="1"/>
</dbReference>
<reference evidence="9 10" key="1">
    <citation type="submission" date="2020-02" db="EMBL/GenBank/DDBJ databases">
        <title>Ideonella bacterium strain TBM-1.</title>
        <authorList>
            <person name="Chen W.-M."/>
        </authorList>
    </citation>
    <scope>NUCLEOTIDE SEQUENCE [LARGE SCALE GENOMIC DNA]</scope>
    <source>
        <strain evidence="9 10">TBM-1</strain>
    </source>
</reference>
<dbReference type="InterPro" id="IPR011004">
    <property type="entry name" value="Trimer_LpxA-like_sf"/>
</dbReference>
<comment type="subunit">
    <text evidence="7">Homotrimer.</text>
</comment>
<dbReference type="InterPro" id="IPR020573">
    <property type="entry name" value="UDP_GlcNAc_AcTrfase_non-rep"/>
</dbReference>
<dbReference type="Pfam" id="PF00132">
    <property type="entry name" value="Hexapep"/>
    <property type="match status" value="1"/>
</dbReference>
<accession>A0A7C9THN5</accession>
<dbReference type="InterPro" id="IPR018357">
    <property type="entry name" value="Hexapep_transf_CS"/>
</dbReference>
<keyword evidence="4 7" id="KW-0677">Repeat</keyword>
<comment type="similarity">
    <text evidence="7">Belongs to the transferase hexapeptide repeat family. LpxD subfamily.</text>
</comment>
<evidence type="ECO:0000256" key="7">
    <source>
        <dbReference type="HAMAP-Rule" id="MF_00523"/>
    </source>
</evidence>
<evidence type="ECO:0000313" key="9">
    <source>
        <dbReference type="EMBL" id="NDY90681.1"/>
    </source>
</evidence>
<evidence type="ECO:0000256" key="5">
    <source>
        <dbReference type="ARBA" id="ARBA00023098"/>
    </source>
</evidence>
<dbReference type="Gene3D" id="3.40.1390.10">
    <property type="entry name" value="MurE/MurF, N-terminal domain"/>
    <property type="match status" value="1"/>
</dbReference>
<comment type="catalytic activity">
    <reaction evidence="7">
        <text>a UDP-3-O-[(3R)-3-hydroxyacyl]-alpha-D-glucosamine + a (3R)-hydroxyacyl-[ACP] = a UDP-2-N,3-O-bis[(3R)-3-hydroxyacyl]-alpha-D-glucosamine + holo-[ACP] + H(+)</text>
        <dbReference type="Rhea" id="RHEA:53836"/>
        <dbReference type="Rhea" id="RHEA-COMP:9685"/>
        <dbReference type="Rhea" id="RHEA-COMP:9945"/>
        <dbReference type="ChEBI" id="CHEBI:15378"/>
        <dbReference type="ChEBI" id="CHEBI:64479"/>
        <dbReference type="ChEBI" id="CHEBI:78827"/>
        <dbReference type="ChEBI" id="CHEBI:137740"/>
        <dbReference type="ChEBI" id="CHEBI:137748"/>
        <dbReference type="EC" id="2.3.1.191"/>
    </reaction>
</comment>
<comment type="function">
    <text evidence="7">Catalyzes the N-acylation of UDP-3-O-acylglucosamine using 3-hydroxyacyl-ACP as the acyl donor. Is involved in the biosynthesis of lipid A, a phosphorylated glycolipid that anchors the lipopolysaccharide to the outer membrane of the cell.</text>
</comment>
<dbReference type="GO" id="GO:0009245">
    <property type="term" value="P:lipid A biosynthetic process"/>
    <property type="evidence" value="ECO:0007669"/>
    <property type="project" value="UniProtKB-UniRule"/>
</dbReference>
<keyword evidence="10" id="KW-1185">Reference proteome</keyword>
<evidence type="ECO:0000256" key="2">
    <source>
        <dbReference type="ARBA" id="ARBA00022556"/>
    </source>
</evidence>
<evidence type="ECO:0000256" key="3">
    <source>
        <dbReference type="ARBA" id="ARBA00022679"/>
    </source>
</evidence>